<dbReference type="InterPro" id="IPR001258">
    <property type="entry name" value="NHL_repeat"/>
</dbReference>
<dbReference type="EMBL" id="FOGG01000015">
    <property type="protein sequence ID" value="SER74864.1"/>
    <property type="molecule type" value="Genomic_DNA"/>
</dbReference>
<gene>
    <name evidence="3" type="ORF">SAMN04488023_11573</name>
</gene>
<sequence length="768" mass="81761">MLKTALSFICVFLISFIASFSAAFYKKNSYHSVPPYPVQDFSSLHQSKLKYACTATLTGNECVGSELLVTSNSAIAGISWLLDDVSILEQSNVKQNNGIIVAGGNGSGSAPNQLYNPNRIFVDKAGNIFIPDMANNRVQKWAPGATVGITVAGGNGTGNSSNQFNRPTAVAVDGLGNLYVVDQSNSRVQKFSPGATSGITIASSLILPTGICIDAQNNVYVSEQNGQLVRKYSAGTGPGIIVAGGNGYGSAANQLAAPTGLFIQDNNLYICDTDNYRVQKWIIGANTGTTVARTSGNPLGVYVDGSKNIYVSDYTGYAVLKWLPGANSGSIIAGGNGQGNAPNQIMPTGIGMDAFNNLYVSDFLNGRIIKFSNIFTGTYTTLKAGTYRAKITTTDGCTTISNPITVSENLLPKITISADRDVLCDHFQPIFTAVTVNGGANPVLQWQINGRNIPGENNDTFSPNNLTSTDVVTCNLTSSETCVTSRLVPSNSISLSSQVTEAPGVTIQTDQSTTCKGALIKFKATATRAGEKPIYKWKINGNDVGIDSDILELDDLEDKDQVSCTVVSNAQNCQVSTTAESNAIIVRINPILTPTVSIESDISKIYSSSTVNFTATTTNEGTNPEYQWFVNGIPTGANSRFFSKNNLQQGDQVTCELTVTTPCSSTNSVSSNTIDINITIVVKIKPANAFSPNGDGVNDLWQIADLKSFSNCQVSIFNRYGNLVFFSKGYEHPWAGNYQGNTCPPGVYYYVINLDGQQTLTGSLSIIK</sequence>
<dbReference type="PANTHER" id="PTHR24104:SF25">
    <property type="entry name" value="PROTEIN LIN-41"/>
    <property type="match status" value="1"/>
</dbReference>
<keyword evidence="1" id="KW-0677">Repeat</keyword>
<evidence type="ECO:0000256" key="2">
    <source>
        <dbReference type="PROSITE-ProRule" id="PRU00504"/>
    </source>
</evidence>
<organism evidence="3 4">
    <name type="scientific">Pedobacter rhizosphaerae</name>
    <dbReference type="NCBI Taxonomy" id="390241"/>
    <lineage>
        <taxon>Bacteria</taxon>
        <taxon>Pseudomonadati</taxon>
        <taxon>Bacteroidota</taxon>
        <taxon>Sphingobacteriia</taxon>
        <taxon>Sphingobacteriales</taxon>
        <taxon>Sphingobacteriaceae</taxon>
        <taxon>Pedobacter</taxon>
    </lineage>
</organism>
<dbReference type="SUPFAM" id="SSF63829">
    <property type="entry name" value="Calcium-dependent phosphotriesterase"/>
    <property type="match status" value="1"/>
</dbReference>
<evidence type="ECO:0000313" key="4">
    <source>
        <dbReference type="Proteomes" id="UP000199572"/>
    </source>
</evidence>
<dbReference type="SUPFAM" id="SSF101898">
    <property type="entry name" value="NHL repeat"/>
    <property type="match status" value="1"/>
</dbReference>
<dbReference type="NCBIfam" id="TIGR04131">
    <property type="entry name" value="Bac_Flav_CTERM"/>
    <property type="match status" value="1"/>
</dbReference>
<dbReference type="InterPro" id="IPR013783">
    <property type="entry name" value="Ig-like_fold"/>
</dbReference>
<reference evidence="3 4" key="1">
    <citation type="submission" date="2016-10" db="EMBL/GenBank/DDBJ databases">
        <authorList>
            <person name="de Groot N.N."/>
        </authorList>
    </citation>
    <scope>NUCLEOTIDE SEQUENCE [LARGE SCALE GENOMIC DNA]</scope>
    <source>
        <strain evidence="3 4">DSM 18610</strain>
    </source>
</reference>
<feature type="repeat" description="NHL" evidence="2">
    <location>
        <begin position="163"/>
        <end position="194"/>
    </location>
</feature>
<dbReference type="Pfam" id="PF13585">
    <property type="entry name" value="CHU_C"/>
    <property type="match status" value="1"/>
</dbReference>
<dbReference type="AlphaFoldDB" id="A0A1H9RQJ5"/>
<dbReference type="STRING" id="390241.SAMN04488023_11573"/>
<name>A0A1H9RQJ5_9SPHI</name>
<dbReference type="Proteomes" id="UP000199572">
    <property type="component" value="Unassembled WGS sequence"/>
</dbReference>
<evidence type="ECO:0000256" key="1">
    <source>
        <dbReference type="ARBA" id="ARBA00022737"/>
    </source>
</evidence>
<dbReference type="PROSITE" id="PS51125">
    <property type="entry name" value="NHL"/>
    <property type="match status" value="1"/>
</dbReference>
<dbReference type="CDD" id="cd05819">
    <property type="entry name" value="NHL"/>
    <property type="match status" value="1"/>
</dbReference>
<dbReference type="InterPro" id="IPR026341">
    <property type="entry name" value="T9SS_type_B"/>
</dbReference>
<protein>
    <submittedName>
        <fullName evidence="3">Gliding motility-associated C-terminal domain-containing protein</fullName>
    </submittedName>
</protein>
<dbReference type="Gene3D" id="2.60.40.10">
    <property type="entry name" value="Immunoglobulins"/>
    <property type="match status" value="1"/>
</dbReference>
<proteinExistence type="predicted"/>
<evidence type="ECO:0000313" key="3">
    <source>
        <dbReference type="EMBL" id="SER74864.1"/>
    </source>
</evidence>
<dbReference type="GO" id="GO:0008270">
    <property type="term" value="F:zinc ion binding"/>
    <property type="evidence" value="ECO:0007669"/>
    <property type="project" value="UniProtKB-KW"/>
</dbReference>
<dbReference type="InterPro" id="IPR050952">
    <property type="entry name" value="TRIM-NHL_E3_ligases"/>
</dbReference>
<dbReference type="InterPro" id="IPR011042">
    <property type="entry name" value="6-blade_b-propeller_TolB-like"/>
</dbReference>
<dbReference type="Gene3D" id="2.120.10.30">
    <property type="entry name" value="TolB, C-terminal domain"/>
    <property type="match status" value="2"/>
</dbReference>
<accession>A0A1H9RQJ5</accession>
<dbReference type="PANTHER" id="PTHR24104">
    <property type="entry name" value="E3 UBIQUITIN-PROTEIN LIGASE NHLRC1-RELATED"/>
    <property type="match status" value="1"/>
</dbReference>
<dbReference type="Pfam" id="PF01436">
    <property type="entry name" value="NHL"/>
    <property type="match status" value="1"/>
</dbReference>
<keyword evidence="4" id="KW-1185">Reference proteome</keyword>